<organism evidence="1">
    <name type="scientific">marine sediment metagenome</name>
    <dbReference type="NCBI Taxonomy" id="412755"/>
    <lineage>
        <taxon>unclassified sequences</taxon>
        <taxon>metagenomes</taxon>
        <taxon>ecological metagenomes</taxon>
    </lineage>
</organism>
<dbReference type="EMBL" id="BARU01032172">
    <property type="protein sequence ID" value="GAH68015.1"/>
    <property type="molecule type" value="Genomic_DNA"/>
</dbReference>
<feature type="non-terminal residue" evidence="1">
    <location>
        <position position="160"/>
    </location>
</feature>
<protein>
    <submittedName>
        <fullName evidence="1">Uncharacterized protein</fullName>
    </submittedName>
</protein>
<gene>
    <name evidence="1" type="ORF">S03H2_50772</name>
</gene>
<accession>X1IFI8</accession>
<dbReference type="AlphaFoldDB" id="X1IFI8"/>
<name>X1IFI8_9ZZZZ</name>
<reference evidence="1" key="1">
    <citation type="journal article" date="2014" name="Front. Microbiol.">
        <title>High frequency of phylogenetically diverse reductive dehalogenase-homologous genes in deep subseafloor sedimentary metagenomes.</title>
        <authorList>
            <person name="Kawai M."/>
            <person name="Futagami T."/>
            <person name="Toyoda A."/>
            <person name="Takaki Y."/>
            <person name="Nishi S."/>
            <person name="Hori S."/>
            <person name="Arai W."/>
            <person name="Tsubouchi T."/>
            <person name="Morono Y."/>
            <person name="Uchiyama I."/>
            <person name="Ito T."/>
            <person name="Fujiyama A."/>
            <person name="Inagaki F."/>
            <person name="Takami H."/>
        </authorList>
    </citation>
    <scope>NUCLEOTIDE SEQUENCE</scope>
    <source>
        <strain evidence="1">Expedition CK06-06</strain>
    </source>
</reference>
<evidence type="ECO:0000313" key="1">
    <source>
        <dbReference type="EMBL" id="GAH68015.1"/>
    </source>
</evidence>
<sequence length="160" mass="18454">MQELKENIKIIFVKGEMVNCPSLFIHFSYIVFRLESEFDKYAKKVSAALDKLDGIYSKSDVGTENRPRIVCAGRTWYSQNSWEKWWSELPAKVALAVKETLGESKTHSLLAQKLKEQLKDFKGNILTEEERKFRLENFHKVVAATRDGTDSEPLDEVLIP</sequence>
<proteinExistence type="predicted"/>
<comment type="caution">
    <text evidence="1">The sequence shown here is derived from an EMBL/GenBank/DDBJ whole genome shotgun (WGS) entry which is preliminary data.</text>
</comment>